<feature type="transmembrane region" description="Helical" evidence="1">
    <location>
        <begin position="31"/>
        <end position="52"/>
    </location>
</feature>
<name>H8I8T8_METCZ</name>
<dbReference type="HOGENOM" id="CLU_005679_14_1_2"/>
<evidence type="ECO:0000256" key="1">
    <source>
        <dbReference type="SAM" id="Phobius"/>
    </source>
</evidence>
<feature type="transmembrane region" description="Helical" evidence="1">
    <location>
        <begin position="317"/>
        <end position="336"/>
    </location>
</feature>
<feature type="transmembrane region" description="Helical" evidence="1">
    <location>
        <begin position="192"/>
        <end position="212"/>
    </location>
</feature>
<feature type="transmembrane region" description="Helical" evidence="1">
    <location>
        <begin position="72"/>
        <end position="94"/>
    </location>
</feature>
<feature type="transmembrane region" description="Helical" evidence="1">
    <location>
        <begin position="243"/>
        <end position="265"/>
    </location>
</feature>
<feature type="transmembrane region" description="Helical" evidence="1">
    <location>
        <begin position="170"/>
        <end position="186"/>
    </location>
</feature>
<dbReference type="Pfam" id="PF01757">
    <property type="entry name" value="Acyl_transf_3"/>
    <property type="match status" value="1"/>
</dbReference>
<sequence>MVVVSHIIPLYLLYKNVKYDNSLIWMGPGNLGIMGVMLFFFISGIVISNSLFKKLQAGNYGFGSYFIDRFSRIYSGLVPCLIIILALDILIRAINAPLFYLLSPRFGTSSISIDIFLANLLMLQMMPPFHIPRPPFAELLWTLNIEWWLYMAFGWLIVFYKPKNMLKVKAMLGFLLFSLYPIYLAATNYRGTLVPVWFFGVLITAMMTRGIYAEQIRKYFKYLFPIAIILIAIRMSIDLHIGIIYYEYVLELLAGCAILLAVINFNGKEEIFRGARLKGFIKTMASYSYTLYLLHVAMIAALLALDDIYGLSCPLPAFIAISLVLTNVVAYIVAYFTEMRYRRLAKWIKDKAEKARLRLLAPARPSV</sequence>
<accession>H8I8T8</accession>
<keyword evidence="1" id="KW-0812">Transmembrane</keyword>
<keyword evidence="3" id="KW-0012">Acyltransferase</keyword>
<dbReference type="GO" id="GO:0016020">
    <property type="term" value="C:membrane"/>
    <property type="evidence" value="ECO:0007669"/>
    <property type="project" value="TreeGrafter"/>
</dbReference>
<dbReference type="GO" id="GO:0000271">
    <property type="term" value="P:polysaccharide biosynthetic process"/>
    <property type="evidence" value="ECO:0007669"/>
    <property type="project" value="TreeGrafter"/>
</dbReference>
<evidence type="ECO:0000259" key="2">
    <source>
        <dbReference type="Pfam" id="PF01757"/>
    </source>
</evidence>
<feature type="transmembrane region" description="Helical" evidence="1">
    <location>
        <begin position="219"/>
        <end position="237"/>
    </location>
</feature>
<feature type="domain" description="Acyltransferase 3" evidence="2">
    <location>
        <begin position="1"/>
        <end position="334"/>
    </location>
</feature>
<feature type="transmembrane region" description="Helical" evidence="1">
    <location>
        <begin position="139"/>
        <end position="158"/>
    </location>
</feature>
<dbReference type="AlphaFoldDB" id="H8I8T8"/>
<dbReference type="Proteomes" id="UP000005233">
    <property type="component" value="Chromosome"/>
</dbReference>
<dbReference type="PANTHER" id="PTHR23028">
    <property type="entry name" value="ACETYLTRANSFERASE"/>
    <property type="match status" value="1"/>
</dbReference>
<dbReference type="EMBL" id="CP003243">
    <property type="protein sequence ID" value="AFC99992.1"/>
    <property type="molecule type" value="Genomic_DNA"/>
</dbReference>
<evidence type="ECO:0000313" key="3">
    <source>
        <dbReference type="EMBL" id="AFC99992.1"/>
    </source>
</evidence>
<dbReference type="GO" id="GO:0016747">
    <property type="term" value="F:acyltransferase activity, transferring groups other than amino-acyl groups"/>
    <property type="evidence" value="ECO:0007669"/>
    <property type="project" value="InterPro"/>
</dbReference>
<reference evidence="3 4" key="1">
    <citation type="journal article" date="2012" name="J. Bacteriol.">
        <title>Complete genome sequence of a thermophilic methanogen, Methanocella conradii HZ254, isolated from Chinese rice field soil.</title>
        <authorList>
            <person name="Lu Z."/>
            <person name="Lu Y."/>
        </authorList>
    </citation>
    <scope>NUCLEOTIDE SEQUENCE [LARGE SCALE GENOMIC DNA]</scope>
    <source>
        <strain evidence="4">DSM 24694 / JCM 17849 / CGMCC 1.5162 / HZ254</strain>
    </source>
</reference>
<evidence type="ECO:0000313" key="4">
    <source>
        <dbReference type="Proteomes" id="UP000005233"/>
    </source>
</evidence>
<feature type="transmembrane region" description="Helical" evidence="1">
    <location>
        <begin position="286"/>
        <end position="305"/>
    </location>
</feature>
<organism evidence="3 4">
    <name type="scientific">Methanocella conradii (strain DSM 24694 / JCM 17849 / CGMCC 1.5162 / HZ254)</name>
    <dbReference type="NCBI Taxonomy" id="1041930"/>
    <lineage>
        <taxon>Archaea</taxon>
        <taxon>Methanobacteriati</taxon>
        <taxon>Methanobacteriota</taxon>
        <taxon>Stenosarchaea group</taxon>
        <taxon>Methanomicrobia</taxon>
        <taxon>Methanocellales</taxon>
        <taxon>Methanocellaceae</taxon>
        <taxon>Methanocella</taxon>
    </lineage>
</organism>
<keyword evidence="3" id="KW-0808">Transferase</keyword>
<dbReference type="PANTHER" id="PTHR23028:SF53">
    <property type="entry name" value="ACYL_TRANSF_3 DOMAIN-CONTAINING PROTEIN"/>
    <property type="match status" value="1"/>
</dbReference>
<proteinExistence type="predicted"/>
<keyword evidence="1" id="KW-1133">Transmembrane helix</keyword>
<keyword evidence="4" id="KW-1185">Reference proteome</keyword>
<dbReference type="InterPro" id="IPR002656">
    <property type="entry name" value="Acyl_transf_3_dom"/>
</dbReference>
<dbReference type="KEGG" id="mez:Mtc_1239"/>
<keyword evidence="1" id="KW-0472">Membrane</keyword>
<protein>
    <submittedName>
        <fullName evidence="3">Acyltransferase</fullName>
    </submittedName>
</protein>
<gene>
    <name evidence="3" type="ordered locus">Mtc_1239</name>
</gene>
<dbReference type="InterPro" id="IPR050879">
    <property type="entry name" value="Acyltransferase_3"/>
</dbReference>